<feature type="compositionally biased region" description="Low complexity" evidence="1">
    <location>
        <begin position="270"/>
        <end position="279"/>
    </location>
</feature>
<feature type="compositionally biased region" description="Polar residues" evidence="1">
    <location>
        <begin position="109"/>
        <end position="121"/>
    </location>
</feature>
<keyword evidence="3" id="KW-1185">Reference proteome</keyword>
<evidence type="ECO:0000313" key="2">
    <source>
        <dbReference type="EMBL" id="KAF9605900.1"/>
    </source>
</evidence>
<feature type="compositionally biased region" description="Polar residues" evidence="1">
    <location>
        <begin position="148"/>
        <end position="157"/>
    </location>
</feature>
<dbReference type="InterPro" id="IPR044806">
    <property type="entry name" value="WVD2/WDL1-4"/>
</dbReference>
<feature type="region of interest" description="Disordered" evidence="1">
    <location>
        <begin position="1"/>
        <end position="42"/>
    </location>
</feature>
<dbReference type="GO" id="GO:0008017">
    <property type="term" value="F:microtubule binding"/>
    <property type="evidence" value="ECO:0007669"/>
    <property type="project" value="InterPro"/>
</dbReference>
<evidence type="ECO:0000313" key="3">
    <source>
        <dbReference type="Proteomes" id="UP000631114"/>
    </source>
</evidence>
<dbReference type="AlphaFoldDB" id="A0A835HRZ3"/>
<dbReference type="PANTHER" id="PTHR46372:SF2">
    <property type="entry name" value="PROTEIN WVD2-LIKE 3"/>
    <property type="match status" value="1"/>
</dbReference>
<gene>
    <name evidence="2" type="ORF">IFM89_020779</name>
</gene>
<feature type="compositionally biased region" description="Basic and acidic residues" evidence="1">
    <location>
        <begin position="1"/>
        <end position="15"/>
    </location>
</feature>
<proteinExistence type="predicted"/>
<accession>A0A835HRZ3</accession>
<feature type="region of interest" description="Disordered" evidence="1">
    <location>
        <begin position="253"/>
        <end position="279"/>
    </location>
</feature>
<dbReference type="Proteomes" id="UP000631114">
    <property type="component" value="Unassembled WGS sequence"/>
</dbReference>
<organism evidence="2 3">
    <name type="scientific">Coptis chinensis</name>
    <dbReference type="NCBI Taxonomy" id="261450"/>
    <lineage>
        <taxon>Eukaryota</taxon>
        <taxon>Viridiplantae</taxon>
        <taxon>Streptophyta</taxon>
        <taxon>Embryophyta</taxon>
        <taxon>Tracheophyta</taxon>
        <taxon>Spermatophyta</taxon>
        <taxon>Magnoliopsida</taxon>
        <taxon>Ranunculales</taxon>
        <taxon>Ranunculaceae</taxon>
        <taxon>Coptidoideae</taxon>
        <taxon>Coptis</taxon>
    </lineage>
</organism>
<dbReference type="GO" id="GO:0000226">
    <property type="term" value="P:microtubule cytoskeleton organization"/>
    <property type="evidence" value="ECO:0007669"/>
    <property type="project" value="InterPro"/>
</dbReference>
<feature type="region of interest" description="Disordered" evidence="1">
    <location>
        <begin position="82"/>
        <end position="163"/>
    </location>
</feature>
<feature type="compositionally biased region" description="Basic and acidic residues" evidence="1">
    <location>
        <begin position="253"/>
        <end position="265"/>
    </location>
</feature>
<feature type="compositionally biased region" description="Basic and acidic residues" evidence="1">
    <location>
        <begin position="30"/>
        <end position="42"/>
    </location>
</feature>
<sequence>MGREVIDISMDKEPDPAVVYSNGDGPHNPGNEHLDPEENNGLKDYEVKECTMECPVEILDHPQVENSQEEQDVLCDKSTNYESAFPEDQSPKPEVKKQGNNKKLDKSPTLGNVRTNCTVPQPFSLATERRASNGTRPVGTETAAGGVNKTTNLQSPNSRKKSQEKRVFALISEIVYRATYDIPVNCFSDHARNSIANGMNSAWFHIIIIPSRKTYKVDHRRNRSQNLRRPYNPTGPWLQYQICQEIEFPLESRKPLQPDNKKHPDEDDTSSIASSLSSF</sequence>
<comment type="caution">
    <text evidence="2">The sequence shown here is derived from an EMBL/GenBank/DDBJ whole genome shotgun (WGS) entry which is preliminary data.</text>
</comment>
<feature type="compositionally biased region" description="Basic and acidic residues" evidence="1">
    <location>
        <begin position="89"/>
        <end position="106"/>
    </location>
</feature>
<dbReference type="PANTHER" id="PTHR46372">
    <property type="entry name" value="PROTEIN WVD2-LIKE 3"/>
    <property type="match status" value="1"/>
</dbReference>
<name>A0A835HRZ3_9MAGN</name>
<dbReference type="OrthoDB" id="1925970at2759"/>
<protein>
    <submittedName>
        <fullName evidence="2">Uncharacterized protein</fullName>
    </submittedName>
</protein>
<dbReference type="EMBL" id="JADFTS010000005">
    <property type="protein sequence ID" value="KAF9605900.1"/>
    <property type="molecule type" value="Genomic_DNA"/>
</dbReference>
<evidence type="ECO:0000256" key="1">
    <source>
        <dbReference type="SAM" id="MobiDB-lite"/>
    </source>
</evidence>
<reference evidence="2 3" key="1">
    <citation type="submission" date="2020-10" db="EMBL/GenBank/DDBJ databases">
        <title>The Coptis chinensis genome and diversification of protoberbering-type alkaloids.</title>
        <authorList>
            <person name="Wang B."/>
            <person name="Shu S."/>
            <person name="Song C."/>
            <person name="Liu Y."/>
        </authorList>
    </citation>
    <scope>NUCLEOTIDE SEQUENCE [LARGE SCALE GENOMIC DNA]</scope>
    <source>
        <strain evidence="2">HL-2020</strain>
        <tissue evidence="2">Leaf</tissue>
    </source>
</reference>